<dbReference type="RefSeq" id="WP_242938318.1">
    <property type="nucleotide sequence ID" value="NZ_CP094326.1"/>
</dbReference>
<keyword evidence="1" id="KW-1133">Transmembrane helix</keyword>
<keyword evidence="1" id="KW-0472">Membrane</keyword>
<sequence>MILPLFLSIIFIALGLVHYNWVIGGNFGLAVALPTDENGKRVLNPKKADSAIVGTGLIAFGVFYLIGAGVLKASLPDWIFNYGGWIIPSIFLLRAVGEFKYVGFFKKIKQTPFGKMDTKLFSPLCLFIAVAGFAIQLLN</sequence>
<name>A0ABY3YQ31_9FLAO</name>
<dbReference type="Proteomes" id="UP000829476">
    <property type="component" value="Chromosome"/>
</dbReference>
<evidence type="ECO:0000313" key="2">
    <source>
        <dbReference type="EMBL" id="UNY99950.1"/>
    </source>
</evidence>
<evidence type="ECO:0000256" key="1">
    <source>
        <dbReference type="SAM" id="Phobius"/>
    </source>
</evidence>
<dbReference type="InterPro" id="IPR025058">
    <property type="entry name" value="DUF3995"/>
</dbReference>
<accession>A0ABY3YQ31</accession>
<dbReference type="EMBL" id="CP094326">
    <property type="protein sequence ID" value="UNY99950.1"/>
    <property type="molecule type" value="Genomic_DNA"/>
</dbReference>
<gene>
    <name evidence="2" type="ORF">MQE36_06275</name>
</gene>
<feature type="transmembrane region" description="Helical" evidence="1">
    <location>
        <begin position="51"/>
        <end position="73"/>
    </location>
</feature>
<feature type="transmembrane region" description="Helical" evidence="1">
    <location>
        <begin position="6"/>
        <end position="31"/>
    </location>
</feature>
<proteinExistence type="predicted"/>
<feature type="transmembrane region" description="Helical" evidence="1">
    <location>
        <begin position="79"/>
        <end position="99"/>
    </location>
</feature>
<keyword evidence="3" id="KW-1185">Reference proteome</keyword>
<organism evidence="2 3">
    <name type="scientific">Zhouia spongiae</name>
    <dbReference type="NCBI Taxonomy" id="2202721"/>
    <lineage>
        <taxon>Bacteria</taxon>
        <taxon>Pseudomonadati</taxon>
        <taxon>Bacteroidota</taxon>
        <taxon>Flavobacteriia</taxon>
        <taxon>Flavobacteriales</taxon>
        <taxon>Flavobacteriaceae</taxon>
        <taxon>Zhouia</taxon>
    </lineage>
</organism>
<keyword evidence="1" id="KW-0812">Transmembrane</keyword>
<protein>
    <submittedName>
        <fullName evidence="2">DUF3995 domain-containing protein</fullName>
    </submittedName>
</protein>
<dbReference type="Pfam" id="PF13160">
    <property type="entry name" value="DUF3995"/>
    <property type="match status" value="1"/>
</dbReference>
<feature type="transmembrane region" description="Helical" evidence="1">
    <location>
        <begin position="120"/>
        <end position="138"/>
    </location>
</feature>
<evidence type="ECO:0000313" key="3">
    <source>
        <dbReference type="Proteomes" id="UP000829476"/>
    </source>
</evidence>
<reference evidence="2 3" key="1">
    <citation type="journal article" date="2018" name="Int. J. Syst. Evol. Microbiol.">
        <title>Zhouia spongiae sp. nov., isolated from a marine sponge.</title>
        <authorList>
            <person name="Zhuang L."/>
            <person name="Lin B."/>
            <person name="Qin F."/>
            <person name="Luo L."/>
        </authorList>
    </citation>
    <scope>NUCLEOTIDE SEQUENCE [LARGE SCALE GENOMIC DNA]</scope>
    <source>
        <strain evidence="2 3">HN-Y44</strain>
    </source>
</reference>